<dbReference type="Gene3D" id="3.40.30.10">
    <property type="entry name" value="Glutaredoxin"/>
    <property type="match status" value="1"/>
</dbReference>
<dbReference type="PANTHER" id="PTHR42852:SF6">
    <property type="entry name" value="THIOL:DISULFIDE INTERCHANGE PROTEIN DSBE"/>
    <property type="match status" value="1"/>
</dbReference>
<keyword evidence="4" id="KW-0676">Redox-active center</keyword>
<keyword evidence="5" id="KW-0732">Signal</keyword>
<dbReference type="Proteomes" id="UP000248584">
    <property type="component" value="Unassembled WGS sequence"/>
</dbReference>
<dbReference type="CDD" id="cd02966">
    <property type="entry name" value="TlpA_like_family"/>
    <property type="match status" value="1"/>
</dbReference>
<feature type="domain" description="Thioredoxin" evidence="6">
    <location>
        <begin position="304"/>
        <end position="447"/>
    </location>
</feature>
<dbReference type="PANTHER" id="PTHR42852">
    <property type="entry name" value="THIOL:DISULFIDE INTERCHANGE PROTEIN DSBE"/>
    <property type="match status" value="1"/>
</dbReference>
<name>A0ABX5PYA3_9FLAO</name>
<evidence type="ECO:0000313" key="7">
    <source>
        <dbReference type="EMBL" id="PZX40870.1"/>
    </source>
</evidence>
<dbReference type="InterPro" id="IPR013766">
    <property type="entry name" value="Thioredoxin_domain"/>
</dbReference>
<evidence type="ECO:0000256" key="2">
    <source>
        <dbReference type="ARBA" id="ARBA00022748"/>
    </source>
</evidence>
<dbReference type="PROSITE" id="PS51352">
    <property type="entry name" value="THIOREDOXIN_2"/>
    <property type="match status" value="1"/>
</dbReference>
<sequence>MNKFTLLLIALLTTLLVSATRSQAEIKGTIKNSSFEEISVKSINNRLIEKTSINSNGDFKLKLTVDRGYYFLEYGRESFYIYLLPKDKLEVYFDANEMENTLTFKGERSQANTYLQQKSSIMEKMTEDVSTFYDVTENQYLKNIAAIKSRLQSEMNNYQLSKSFITDEEKSLQFNYLLSIQNYKSSYKYTLGKEVEPSDAFYSELASLDLRNMEDYKVQPYYYYLVNSIWSKRINAEDGFNNMEKKLFEIKDREVLNNTFNGFYSQITRDKAKAEDYFKLIEKYSSSKDFTKAAKKQLESLFLINKGDVSPGFTYKDINDKVVSLSDFKGKLVYIDVWATWCAPCKKQIPFLKKLEEEFAEENIVFISISVDAKKAYKSWKTMVKEEELGGVQLFADNSFDSEFAEAYGITSIPRFIIVDQEGKVYDDKAPSPSFEQTKALLQDLLK</sequence>
<keyword evidence="2" id="KW-0201">Cytochrome c-type biogenesis</keyword>
<dbReference type="InterPro" id="IPR013740">
    <property type="entry name" value="Redoxin"/>
</dbReference>
<accession>A0ABX5PYA3</accession>
<comment type="caution">
    <text evidence="7">The sequence shown here is derived from an EMBL/GenBank/DDBJ whole genome shotgun (WGS) entry which is preliminary data.</text>
</comment>
<dbReference type="SUPFAM" id="SSF52833">
    <property type="entry name" value="Thioredoxin-like"/>
    <property type="match status" value="1"/>
</dbReference>
<dbReference type="Pfam" id="PF08534">
    <property type="entry name" value="Redoxin"/>
    <property type="match status" value="1"/>
</dbReference>
<feature type="signal peptide" evidence="5">
    <location>
        <begin position="1"/>
        <end position="24"/>
    </location>
</feature>
<dbReference type="InterPro" id="IPR050553">
    <property type="entry name" value="Thioredoxin_ResA/DsbE_sf"/>
</dbReference>
<evidence type="ECO:0000256" key="3">
    <source>
        <dbReference type="ARBA" id="ARBA00023157"/>
    </source>
</evidence>
<evidence type="ECO:0000259" key="6">
    <source>
        <dbReference type="PROSITE" id="PS51352"/>
    </source>
</evidence>
<comment type="subcellular location">
    <subcellularLocation>
        <location evidence="1">Cell envelope</location>
    </subcellularLocation>
</comment>
<organism evidence="7 8">
    <name type="scientific">Nonlabens dokdonensis</name>
    <dbReference type="NCBI Taxonomy" id="328515"/>
    <lineage>
        <taxon>Bacteria</taxon>
        <taxon>Pseudomonadati</taxon>
        <taxon>Bacteroidota</taxon>
        <taxon>Flavobacteriia</taxon>
        <taxon>Flavobacteriales</taxon>
        <taxon>Flavobacteriaceae</taxon>
        <taxon>Nonlabens</taxon>
    </lineage>
</organism>
<keyword evidence="8" id="KW-1185">Reference proteome</keyword>
<dbReference type="EMBL" id="QKZR01000002">
    <property type="protein sequence ID" value="PZX40870.1"/>
    <property type="molecule type" value="Genomic_DNA"/>
</dbReference>
<gene>
    <name evidence="7" type="ORF">LX97_01643</name>
</gene>
<dbReference type="RefSeq" id="WP_015362840.1">
    <property type="nucleotide sequence ID" value="NZ_QKZR01000002.1"/>
</dbReference>
<reference evidence="7 8" key="1">
    <citation type="submission" date="2018-06" db="EMBL/GenBank/DDBJ databases">
        <title>Genomic Encyclopedia of Archaeal and Bacterial Type Strains, Phase II (KMG-II): from individual species to whole genera.</title>
        <authorList>
            <person name="Goeker M."/>
        </authorList>
    </citation>
    <scope>NUCLEOTIDE SEQUENCE [LARGE SCALE GENOMIC DNA]</scope>
    <source>
        <strain evidence="7 8">DSM 17205</strain>
    </source>
</reference>
<proteinExistence type="predicted"/>
<keyword evidence="3" id="KW-1015">Disulfide bond</keyword>
<feature type="chain" id="PRO_5045068488" evidence="5">
    <location>
        <begin position="25"/>
        <end position="447"/>
    </location>
</feature>
<dbReference type="InterPro" id="IPR036249">
    <property type="entry name" value="Thioredoxin-like_sf"/>
</dbReference>
<evidence type="ECO:0000256" key="1">
    <source>
        <dbReference type="ARBA" id="ARBA00004196"/>
    </source>
</evidence>
<protein>
    <submittedName>
        <fullName evidence="7">Peroxiredoxin</fullName>
    </submittedName>
</protein>
<evidence type="ECO:0000256" key="4">
    <source>
        <dbReference type="ARBA" id="ARBA00023284"/>
    </source>
</evidence>
<evidence type="ECO:0000256" key="5">
    <source>
        <dbReference type="SAM" id="SignalP"/>
    </source>
</evidence>
<evidence type="ECO:0000313" key="8">
    <source>
        <dbReference type="Proteomes" id="UP000248584"/>
    </source>
</evidence>